<dbReference type="InterPro" id="IPR002347">
    <property type="entry name" value="SDR_fam"/>
</dbReference>
<keyword evidence="1" id="KW-0560">Oxidoreductase</keyword>
<dbReference type="OrthoDB" id="542013at2759"/>
<dbReference type="Pfam" id="PF00106">
    <property type="entry name" value="adh_short"/>
    <property type="match status" value="1"/>
</dbReference>
<dbReference type="PRINTS" id="PR00081">
    <property type="entry name" value="GDHRDH"/>
</dbReference>
<dbReference type="STRING" id="2010991.A0A3M2REF5"/>
<gene>
    <name evidence="2" type="ORF">CDV36_014780</name>
</gene>
<keyword evidence="3" id="KW-1185">Reference proteome</keyword>
<proteinExistence type="predicted"/>
<evidence type="ECO:0000313" key="3">
    <source>
        <dbReference type="Proteomes" id="UP000277212"/>
    </source>
</evidence>
<sequence length="324" mass="35997">MNTLVYNMVRSGLITMPYPEKDCSGSIVVVTGANSGIGREASRHFVRLGAAKVILGCRNLDKGEEAKKDIEETTGKKDVVEVWQLDMASFDSVREFAARVDKLDRLDILVDNASRLIFTRQMIEGHESTLTVNVISTFLLTMLLLPIMRRTATKFNIVPHIVVVSSDAATASPLPERESENIFKALDAKTDVLERYNVTKMMQVMVTAKLAEAVDASGKGHIVVNCLHPGFCGTQLFRRFPFPFNLMFKLFTALFARTAEMGSRTLLVAAFAGDETHGRFMFDAKLHEPPQIMQGDEGEKLTQRVWDELVEILDGIVPGVTNNI</sequence>
<dbReference type="InterPro" id="IPR036291">
    <property type="entry name" value="NAD(P)-bd_dom_sf"/>
</dbReference>
<accession>A0A3M2REF5</accession>
<dbReference type="PANTHER" id="PTHR43157">
    <property type="entry name" value="PHOSPHATIDYLINOSITOL-GLYCAN BIOSYNTHESIS CLASS F PROTEIN-RELATED"/>
    <property type="match status" value="1"/>
</dbReference>
<evidence type="ECO:0000313" key="2">
    <source>
        <dbReference type="EMBL" id="RMJ03686.1"/>
    </source>
</evidence>
<dbReference type="PANTHER" id="PTHR43157:SF31">
    <property type="entry name" value="PHOSPHATIDYLINOSITOL-GLYCAN BIOSYNTHESIS CLASS F PROTEIN"/>
    <property type="match status" value="1"/>
</dbReference>
<protein>
    <submittedName>
        <fullName evidence="2">Uncharacterized protein</fullName>
    </submittedName>
</protein>
<dbReference type="SUPFAM" id="SSF51735">
    <property type="entry name" value="NAD(P)-binding Rossmann-fold domains"/>
    <property type="match status" value="1"/>
</dbReference>
<dbReference type="GO" id="GO:0016491">
    <property type="term" value="F:oxidoreductase activity"/>
    <property type="evidence" value="ECO:0007669"/>
    <property type="project" value="UniProtKB-KW"/>
</dbReference>
<comment type="caution">
    <text evidence="2">The sequence shown here is derived from an EMBL/GenBank/DDBJ whole genome shotgun (WGS) entry which is preliminary data.</text>
</comment>
<dbReference type="Gene3D" id="3.40.50.720">
    <property type="entry name" value="NAD(P)-binding Rossmann-like Domain"/>
    <property type="match status" value="1"/>
</dbReference>
<dbReference type="AlphaFoldDB" id="A0A3M2REF5"/>
<reference evidence="2 3" key="1">
    <citation type="submission" date="2017-06" db="EMBL/GenBank/DDBJ databases">
        <title>Comparative genomic analysis of Ambrosia Fusariam Clade fungi.</title>
        <authorList>
            <person name="Stajich J.E."/>
            <person name="Carrillo J."/>
            <person name="Kijimoto T."/>
            <person name="Eskalen A."/>
            <person name="O'Donnell K."/>
            <person name="Kasson M."/>
        </authorList>
    </citation>
    <scope>NUCLEOTIDE SEQUENCE [LARGE SCALE GENOMIC DNA]</scope>
    <source>
        <strain evidence="2">UCR3666</strain>
    </source>
</reference>
<dbReference type="EMBL" id="NKUJ01000492">
    <property type="protein sequence ID" value="RMJ03686.1"/>
    <property type="molecule type" value="Genomic_DNA"/>
</dbReference>
<organism evidence="2 3">
    <name type="scientific">Fusarium kuroshium</name>
    <dbReference type="NCBI Taxonomy" id="2010991"/>
    <lineage>
        <taxon>Eukaryota</taxon>
        <taxon>Fungi</taxon>
        <taxon>Dikarya</taxon>
        <taxon>Ascomycota</taxon>
        <taxon>Pezizomycotina</taxon>
        <taxon>Sordariomycetes</taxon>
        <taxon>Hypocreomycetidae</taxon>
        <taxon>Hypocreales</taxon>
        <taxon>Nectriaceae</taxon>
        <taxon>Fusarium</taxon>
        <taxon>Fusarium solani species complex</taxon>
    </lineage>
</organism>
<dbReference type="Proteomes" id="UP000277212">
    <property type="component" value="Unassembled WGS sequence"/>
</dbReference>
<evidence type="ECO:0000256" key="1">
    <source>
        <dbReference type="ARBA" id="ARBA00023002"/>
    </source>
</evidence>
<name>A0A3M2REF5_9HYPO</name>